<gene>
    <name evidence="1" type="ORF">BCR37DRAFT_236755</name>
</gene>
<evidence type="ECO:0000313" key="1">
    <source>
        <dbReference type="EMBL" id="ORY73048.1"/>
    </source>
</evidence>
<organism evidence="1 2">
    <name type="scientific">Protomyces lactucae-debilis</name>
    <dbReference type="NCBI Taxonomy" id="2754530"/>
    <lineage>
        <taxon>Eukaryota</taxon>
        <taxon>Fungi</taxon>
        <taxon>Dikarya</taxon>
        <taxon>Ascomycota</taxon>
        <taxon>Taphrinomycotina</taxon>
        <taxon>Taphrinomycetes</taxon>
        <taxon>Taphrinales</taxon>
        <taxon>Protomycetaceae</taxon>
        <taxon>Protomyces</taxon>
    </lineage>
</organism>
<dbReference type="AlphaFoldDB" id="A0A1Y2END3"/>
<dbReference type="Proteomes" id="UP000193685">
    <property type="component" value="Unassembled WGS sequence"/>
</dbReference>
<proteinExistence type="predicted"/>
<sequence length="125" mass="14369">MSYVLFLAAGYCVLFCQADLLFFSFDVLTKLPPKQDACCVCMQDGLAPHAQRLPSLSPHTIDGVFCAKYWHDLAIWLDRQPLLFQATVLFKQSWLRTILRKHKYVQSICGMFANDCRYSNLTALR</sequence>
<protein>
    <submittedName>
        <fullName evidence="1">Uncharacterized protein</fullName>
    </submittedName>
</protein>
<evidence type="ECO:0000313" key="2">
    <source>
        <dbReference type="Proteomes" id="UP000193685"/>
    </source>
</evidence>
<dbReference type="EMBL" id="MCFI01000039">
    <property type="protein sequence ID" value="ORY73048.1"/>
    <property type="molecule type" value="Genomic_DNA"/>
</dbReference>
<reference evidence="1 2" key="1">
    <citation type="submission" date="2016-07" db="EMBL/GenBank/DDBJ databases">
        <title>Pervasive Adenine N6-methylation of Active Genes in Fungi.</title>
        <authorList>
            <consortium name="DOE Joint Genome Institute"/>
            <person name="Mondo S.J."/>
            <person name="Dannebaum R.O."/>
            <person name="Kuo R.C."/>
            <person name="Labutti K."/>
            <person name="Haridas S."/>
            <person name="Kuo A."/>
            <person name="Salamov A."/>
            <person name="Ahrendt S.R."/>
            <person name="Lipzen A."/>
            <person name="Sullivan W."/>
            <person name="Andreopoulos W.B."/>
            <person name="Clum A."/>
            <person name="Lindquist E."/>
            <person name="Daum C."/>
            <person name="Ramamoorthy G.K."/>
            <person name="Gryganskyi A."/>
            <person name="Culley D."/>
            <person name="Magnuson J.K."/>
            <person name="James T.Y."/>
            <person name="O'Malley M.A."/>
            <person name="Stajich J.E."/>
            <person name="Spatafora J.W."/>
            <person name="Visel A."/>
            <person name="Grigoriev I.V."/>
        </authorList>
    </citation>
    <scope>NUCLEOTIDE SEQUENCE [LARGE SCALE GENOMIC DNA]</scope>
    <source>
        <strain evidence="1 2">12-1054</strain>
    </source>
</reference>
<keyword evidence="2" id="KW-1185">Reference proteome</keyword>
<comment type="caution">
    <text evidence="1">The sequence shown here is derived from an EMBL/GenBank/DDBJ whole genome shotgun (WGS) entry which is preliminary data.</text>
</comment>
<name>A0A1Y2END3_PROLT</name>
<dbReference type="GeneID" id="63783128"/>
<dbReference type="RefSeq" id="XP_040721788.1">
    <property type="nucleotide sequence ID" value="XM_040866529.1"/>
</dbReference>
<accession>A0A1Y2END3</accession>